<evidence type="ECO:0000313" key="2">
    <source>
        <dbReference type="Proteomes" id="UP001242732"/>
    </source>
</evidence>
<sequence length="125" mass="13629">MISSIFPNLFFPDAGLLVRFYVVELSLFEVSIDYGMGSCLIVAKDNPHVGLVISEGDPAPVSSRPLFTMGVTGIEALFHRLANLNFSTGAELLTKRSLFEWPLGRSMTLKDPAGNIFIIESSYAA</sequence>
<dbReference type="InterPro" id="IPR029068">
    <property type="entry name" value="Glyas_Bleomycin-R_OHBP_Dase"/>
</dbReference>
<dbReference type="SUPFAM" id="SSF54593">
    <property type="entry name" value="Glyoxalase/Bleomycin resistance protein/Dihydroxybiphenyl dioxygenase"/>
    <property type="match status" value="1"/>
</dbReference>
<gene>
    <name evidence="1" type="ORF">QRO08_12270</name>
</gene>
<organism evidence="1 2">
    <name type="scientific">Paracidovorax citrulli</name>
    <name type="common">Acidovorax citrulli</name>
    <dbReference type="NCBI Taxonomy" id="80869"/>
    <lineage>
        <taxon>Bacteria</taxon>
        <taxon>Pseudomonadati</taxon>
        <taxon>Pseudomonadota</taxon>
        <taxon>Betaproteobacteria</taxon>
        <taxon>Burkholderiales</taxon>
        <taxon>Comamonadaceae</taxon>
        <taxon>Paracidovorax</taxon>
    </lineage>
</organism>
<keyword evidence="2" id="KW-1185">Reference proteome</keyword>
<reference evidence="1 2" key="1">
    <citation type="submission" date="2023-06" db="EMBL/GenBank/DDBJ databases">
        <authorList>
            <person name="Ham H."/>
            <person name="Park D.S."/>
        </authorList>
    </citation>
    <scope>NUCLEOTIDE SEQUENCE [LARGE SCALE GENOMIC DNA]</scope>
    <source>
        <strain evidence="1 2">KACC 17005</strain>
    </source>
</reference>
<name>A0ABY9AIC9_PARCI</name>
<proteinExistence type="predicted"/>
<evidence type="ECO:0000313" key="1">
    <source>
        <dbReference type="EMBL" id="WIY46637.1"/>
    </source>
</evidence>
<dbReference type="EMBL" id="CP127363">
    <property type="protein sequence ID" value="WIY46637.1"/>
    <property type="molecule type" value="Genomic_DNA"/>
</dbReference>
<dbReference type="Gene3D" id="3.10.180.10">
    <property type="entry name" value="2,3-Dihydroxybiphenyl 1,2-Dioxygenase, domain 1"/>
    <property type="match status" value="1"/>
</dbReference>
<evidence type="ECO:0008006" key="3">
    <source>
        <dbReference type="Google" id="ProtNLM"/>
    </source>
</evidence>
<dbReference type="RefSeq" id="WP_133246105.1">
    <property type="nucleotide sequence ID" value="NZ_CP023687.1"/>
</dbReference>
<protein>
    <recommendedName>
        <fullName evidence="3">Glyoxalase</fullName>
    </recommendedName>
</protein>
<accession>A0ABY9AIC9</accession>
<dbReference type="Proteomes" id="UP001242732">
    <property type="component" value="Chromosome"/>
</dbReference>